<protein>
    <recommendedName>
        <fullName evidence="3 9">Urease</fullName>
        <ecNumber evidence="2 9">3.5.1.5</ecNumber>
    </recommendedName>
    <alternativeName>
        <fullName evidence="7 9">Urea amidohydrolase</fullName>
    </alternativeName>
</protein>
<evidence type="ECO:0000256" key="5">
    <source>
        <dbReference type="ARBA" id="ARBA00022723"/>
    </source>
</evidence>
<dbReference type="PROSITE" id="PS51368">
    <property type="entry name" value="UREASE_3"/>
    <property type="match status" value="1"/>
</dbReference>
<comment type="PTM">
    <text evidence="10">Carbamylation allows a single lysine to coordinate two nickel ions.</text>
</comment>
<dbReference type="PROSITE" id="PS00145">
    <property type="entry name" value="UREASE_2"/>
    <property type="match status" value="1"/>
</dbReference>
<feature type="binding site" evidence="11">
    <location>
        <position position="633"/>
    </location>
    <ligand>
        <name>Ni(2+)</name>
        <dbReference type="ChEBI" id="CHEBI:49786"/>
        <label>1</label>
    </ligand>
</feature>
<dbReference type="Gene3D" id="2.30.40.10">
    <property type="entry name" value="Urease, subunit C, domain 1"/>
    <property type="match status" value="1"/>
</dbReference>
<dbReference type="Pfam" id="PF00547">
    <property type="entry name" value="Urease_gamma"/>
    <property type="match status" value="1"/>
</dbReference>
<keyword evidence="5 9" id="KW-0479">Metal-binding</keyword>
<evidence type="ECO:0000313" key="15">
    <source>
        <dbReference type="EMBL" id="KAK4465605.1"/>
    </source>
</evidence>
<evidence type="ECO:0000256" key="3">
    <source>
        <dbReference type="ARBA" id="ARBA00013883"/>
    </source>
</evidence>
<dbReference type="InterPro" id="IPR017951">
    <property type="entry name" value="Urease_asu_c"/>
</dbReference>
<dbReference type="InterPro" id="IPR029754">
    <property type="entry name" value="Urease_Ni-bd"/>
</dbReference>
<feature type="binding site" evidence="11">
    <location>
        <position position="519"/>
    </location>
    <ligand>
        <name>Ni(2+)</name>
        <dbReference type="ChEBI" id="CHEBI:49786"/>
        <label>2</label>
    </ligand>
</feature>
<name>A0AAV9I0A2_9PEZI</name>
<evidence type="ECO:0000313" key="16">
    <source>
        <dbReference type="Proteomes" id="UP001321749"/>
    </source>
</evidence>
<feature type="active site" description="Proton donor" evidence="12 13">
    <location>
        <position position="593"/>
    </location>
</feature>
<dbReference type="GO" id="GO:0016151">
    <property type="term" value="F:nickel cation binding"/>
    <property type="evidence" value="ECO:0007669"/>
    <property type="project" value="InterPro"/>
</dbReference>
<dbReference type="CDD" id="cd00390">
    <property type="entry name" value="Urease_gamma"/>
    <property type="match status" value="1"/>
</dbReference>
<evidence type="ECO:0000256" key="7">
    <source>
        <dbReference type="ARBA" id="ARBA00030395"/>
    </source>
</evidence>
<feature type="binding site" evidence="11">
    <location>
        <position position="409"/>
    </location>
    <ligand>
        <name>Ni(2+)</name>
        <dbReference type="ChEBI" id="CHEBI:49786"/>
        <label>1</label>
    </ligand>
</feature>
<dbReference type="Gene3D" id="3.30.280.10">
    <property type="entry name" value="Urease, gamma-like subunit"/>
    <property type="match status" value="1"/>
</dbReference>
<dbReference type="Gene3D" id="3.20.20.140">
    <property type="entry name" value="Metal-dependent hydrolases"/>
    <property type="match status" value="1"/>
</dbReference>
<dbReference type="InterPro" id="IPR002019">
    <property type="entry name" value="Urease_beta-like"/>
</dbReference>
<evidence type="ECO:0000256" key="11">
    <source>
        <dbReference type="PIRSR" id="PIRSR001222-51"/>
    </source>
</evidence>
<reference evidence="15" key="2">
    <citation type="submission" date="2023-06" db="EMBL/GenBank/DDBJ databases">
        <authorList>
            <consortium name="Lawrence Berkeley National Laboratory"/>
            <person name="Mondo S.J."/>
            <person name="Hensen N."/>
            <person name="Bonometti L."/>
            <person name="Westerberg I."/>
            <person name="Brannstrom I.O."/>
            <person name="Guillou S."/>
            <person name="Cros-Aarteil S."/>
            <person name="Calhoun S."/>
            <person name="Haridas S."/>
            <person name="Kuo A."/>
            <person name="Pangilinan J."/>
            <person name="Riley R."/>
            <person name="Labutti K."/>
            <person name="Andreopoulos B."/>
            <person name="Lipzen A."/>
            <person name="Chen C."/>
            <person name="Yanf M."/>
            <person name="Daum C."/>
            <person name="Ng V."/>
            <person name="Clum A."/>
            <person name="Steindorff A."/>
            <person name="Ohm R."/>
            <person name="Martin F."/>
            <person name="Silar P."/>
            <person name="Natvig D."/>
            <person name="Lalanne C."/>
            <person name="Gautier V."/>
            <person name="Ament-Velasquez S.L."/>
            <person name="Kruys A."/>
            <person name="Hutchinson M.I."/>
            <person name="Powell A.J."/>
            <person name="Barry K."/>
            <person name="Miller A.N."/>
            <person name="Grigoriev I.V."/>
            <person name="Debuchy R."/>
            <person name="Gladieux P."/>
            <person name="Thoren M.H."/>
            <person name="Johannesson H."/>
        </authorList>
    </citation>
    <scope>NUCLEOTIDE SEQUENCE</scope>
    <source>
        <strain evidence="15">PSN324</strain>
    </source>
</reference>
<feature type="binding site" evidence="13">
    <location>
        <position position="492"/>
    </location>
    <ligand>
        <name>substrate</name>
    </ligand>
</feature>
<dbReference type="GO" id="GO:0009039">
    <property type="term" value="F:urease activity"/>
    <property type="evidence" value="ECO:0007669"/>
    <property type="project" value="UniProtKB-EC"/>
</dbReference>
<comment type="caution">
    <text evidence="15">The sequence shown here is derived from an EMBL/GenBank/DDBJ whole genome shotgun (WGS) entry which is preliminary data.</text>
</comment>
<feature type="modified residue" description="N6-carboxylysine" evidence="10">
    <location>
        <position position="490"/>
    </location>
</feature>
<dbReference type="PANTHER" id="PTHR43440">
    <property type="entry name" value="UREASE"/>
    <property type="match status" value="1"/>
</dbReference>
<dbReference type="PROSITE" id="PS01120">
    <property type="entry name" value="UREASE_1"/>
    <property type="match status" value="1"/>
</dbReference>
<dbReference type="InterPro" id="IPR002026">
    <property type="entry name" value="Urease_gamma/gamma-beta_su"/>
</dbReference>
<dbReference type="CDD" id="cd00407">
    <property type="entry name" value="Urease_beta"/>
    <property type="match status" value="1"/>
</dbReference>
<dbReference type="Pfam" id="PF01979">
    <property type="entry name" value="Amidohydro_1"/>
    <property type="match status" value="1"/>
</dbReference>
<feature type="binding site" evidence="11">
    <location>
        <position position="545"/>
    </location>
    <ligand>
        <name>Ni(2+)</name>
        <dbReference type="ChEBI" id="CHEBI:49786"/>
        <label>2</label>
    </ligand>
</feature>
<dbReference type="SUPFAM" id="SSF51338">
    <property type="entry name" value="Composite domain of metallo-dependent hydrolases"/>
    <property type="match status" value="1"/>
</dbReference>
<evidence type="ECO:0000256" key="10">
    <source>
        <dbReference type="PIRSR" id="PIRSR001222-50"/>
    </source>
</evidence>
<evidence type="ECO:0000256" key="13">
    <source>
        <dbReference type="PROSITE-ProRule" id="PRU00700"/>
    </source>
</evidence>
<accession>A0AAV9I0A2</accession>
<evidence type="ECO:0000256" key="8">
    <source>
        <dbReference type="ARBA" id="ARBA00047778"/>
    </source>
</evidence>
<dbReference type="InterPro" id="IPR036461">
    <property type="entry name" value="Urease_betasu_sf"/>
</dbReference>
<dbReference type="InterPro" id="IPR050112">
    <property type="entry name" value="Urease_alpha_subunit"/>
</dbReference>
<dbReference type="NCBIfam" id="TIGR01792">
    <property type="entry name" value="urease_alph"/>
    <property type="match status" value="1"/>
</dbReference>
<dbReference type="NCBIfam" id="TIGR00192">
    <property type="entry name" value="urease_beta"/>
    <property type="match status" value="1"/>
</dbReference>
<dbReference type="CDD" id="cd00375">
    <property type="entry name" value="Urease_alpha"/>
    <property type="match status" value="1"/>
</dbReference>
<proteinExistence type="inferred from homology"/>
<evidence type="ECO:0000259" key="14">
    <source>
        <dbReference type="PROSITE" id="PS51368"/>
    </source>
</evidence>
<dbReference type="Gene3D" id="2.10.150.10">
    <property type="entry name" value="Urease, beta subunit"/>
    <property type="match status" value="1"/>
</dbReference>
<dbReference type="Pfam" id="PF00699">
    <property type="entry name" value="Urease_beta"/>
    <property type="match status" value="1"/>
</dbReference>
<dbReference type="Proteomes" id="UP001321749">
    <property type="component" value="Unassembled WGS sequence"/>
</dbReference>
<evidence type="ECO:0000256" key="2">
    <source>
        <dbReference type="ARBA" id="ARBA00012934"/>
    </source>
</evidence>
<feature type="binding site" description="via carbamate group" evidence="11">
    <location>
        <position position="490"/>
    </location>
    <ligand>
        <name>Ni(2+)</name>
        <dbReference type="ChEBI" id="CHEBI:49786"/>
        <label>2</label>
    </ligand>
</feature>
<keyword evidence="6 9" id="KW-0378">Hydrolase</keyword>
<feature type="domain" description="Urease" evidence="14">
    <location>
        <begin position="402"/>
        <end position="838"/>
    </location>
</feature>
<dbReference type="SUPFAM" id="SSF51278">
    <property type="entry name" value="Urease, beta-subunit"/>
    <property type="match status" value="1"/>
</dbReference>
<dbReference type="PANTHER" id="PTHR43440:SF1">
    <property type="entry name" value="UREASE"/>
    <property type="match status" value="1"/>
</dbReference>
<dbReference type="SUPFAM" id="SSF54111">
    <property type="entry name" value="Urease, gamma-subunit"/>
    <property type="match status" value="1"/>
</dbReference>
<gene>
    <name evidence="15" type="ORF">QBC42DRAFT_194577</name>
</gene>
<dbReference type="GO" id="GO:0043419">
    <property type="term" value="P:urea catabolic process"/>
    <property type="evidence" value="ECO:0007669"/>
    <property type="project" value="InterPro"/>
</dbReference>
<comment type="cofactor">
    <cofactor evidence="11">
        <name>Ni cation</name>
        <dbReference type="ChEBI" id="CHEBI:25516"/>
    </cofactor>
    <text evidence="11">Binds 2 nickel ions per subunit.</text>
</comment>
<evidence type="ECO:0000256" key="4">
    <source>
        <dbReference type="ARBA" id="ARBA00022596"/>
    </source>
</evidence>
<dbReference type="PIRSF" id="PIRSF001222">
    <property type="entry name" value="Urease"/>
    <property type="match status" value="1"/>
</dbReference>
<dbReference type="HAMAP" id="MF_01953">
    <property type="entry name" value="Urease_alpha"/>
    <property type="match status" value="1"/>
</dbReference>
<dbReference type="InterPro" id="IPR032466">
    <property type="entry name" value="Metal_Hydrolase"/>
</dbReference>
<dbReference type="Pfam" id="PF00449">
    <property type="entry name" value="Urease_alpha"/>
    <property type="match status" value="1"/>
</dbReference>
<dbReference type="InterPro" id="IPR008221">
    <property type="entry name" value="Urease"/>
</dbReference>
<dbReference type="NCBIfam" id="NF009686">
    <property type="entry name" value="PRK13207.1"/>
    <property type="match status" value="1"/>
</dbReference>
<feature type="binding site" evidence="11">
    <location>
        <position position="407"/>
    </location>
    <ligand>
        <name>Ni(2+)</name>
        <dbReference type="ChEBI" id="CHEBI:49786"/>
        <label>1</label>
    </ligand>
</feature>
<evidence type="ECO:0000256" key="12">
    <source>
        <dbReference type="PIRSR" id="PIRSR611612-52"/>
    </source>
</evidence>
<comment type="catalytic activity">
    <reaction evidence="8 9">
        <text>urea + 2 H2O + H(+) = hydrogencarbonate + 2 NH4(+)</text>
        <dbReference type="Rhea" id="RHEA:20557"/>
        <dbReference type="ChEBI" id="CHEBI:15377"/>
        <dbReference type="ChEBI" id="CHEBI:15378"/>
        <dbReference type="ChEBI" id="CHEBI:16199"/>
        <dbReference type="ChEBI" id="CHEBI:17544"/>
        <dbReference type="ChEBI" id="CHEBI:28938"/>
        <dbReference type="EC" id="3.5.1.5"/>
    </reaction>
</comment>
<evidence type="ECO:0000256" key="6">
    <source>
        <dbReference type="ARBA" id="ARBA00022801"/>
    </source>
</evidence>
<sequence>MHLVPKEIDKLTISQLGFLAQRRLARGVKLNHSEATALITSNLQELIRDGNHTVADLMSLGSTMLGRRHVLPEVVSTLHEIQAEGTFPSGTYLVTVHNPIASDDGDLARALYGSFLPVPSQDLFPMPAAEAYEAEKQPGAVVCVKDGKKLKLNEGRRRIKLKVTNKGDRPVQVGSHYHFVETNPHLDFDRGRAIGYRLDIAAGTSVRFEPGDEKTVTLVEIGGGKVIRGGNWLATGEVKAEREGEIVRKLVEMGFSHTPEPRGDLSFFTEGFEMDRAAYAAMFGPTTGDLVRLGSTELWIKVEKDFTLYGDECKFGGGKTLREGMGQAAGKPDKESLDLVVTNALVVDWTGIYKADIGIKEGFIVGIGKAGNPDVMEGVTPGMVVGSTTDVIAGEGKIITAGGLDTHIHLICPQQATESLASGITTMLGGGTGPSAGTNATTCTPGAHYLKQMLQACDHLPVNIGITGKGNDSDPLALREQVLAGACGLKLHEDWGTTPAAIDTCLTVCDELDVQCLIHTDTLNESGFVESTIAAFKGRTIHTYHTEGAGGGHAPDIISVVEHPNVLPSSTNPTRPYTRNTLDEHLDMLMVCHHLSKNIPEDVAFAESRIRAETIAAEDVLHDLGAISMMSSDSQAMGRCGEVILRTWNTAHKNKVQRGFLPEDEGTGADNYRVKRYVSKYTINPALAQGMAHLIGSIEVGKLADFVVWDPAWFGTKPSLVVKSGMIACAIMGDPNASIPTVQPLHSRQMFAQYVPETSLVFVSQASIDNGVVASYGLKKKVSAVQGCRTVGKSDMKFNDSMPKMRVDPERYTVEADGKVCEAEPSTELPLAQSWYVY</sequence>
<dbReference type="FunFam" id="3.30.280.10:FF:000001">
    <property type="entry name" value="Urease subunit alpha"/>
    <property type="match status" value="1"/>
</dbReference>
<dbReference type="InterPro" id="IPR017950">
    <property type="entry name" value="Urease_AS"/>
</dbReference>
<keyword evidence="16" id="KW-1185">Reference proteome</keyword>
<keyword evidence="4 9" id="KW-0533">Nickel</keyword>
<evidence type="ECO:0000256" key="9">
    <source>
        <dbReference type="PIRNR" id="PIRNR001222"/>
    </source>
</evidence>
<dbReference type="AlphaFoldDB" id="A0AAV9I0A2"/>
<dbReference type="NCBIfam" id="NF009671">
    <property type="entry name" value="PRK13192.1"/>
    <property type="match status" value="1"/>
</dbReference>
<organism evidence="15 16">
    <name type="scientific">Cladorrhinum samala</name>
    <dbReference type="NCBI Taxonomy" id="585594"/>
    <lineage>
        <taxon>Eukaryota</taxon>
        <taxon>Fungi</taxon>
        <taxon>Dikarya</taxon>
        <taxon>Ascomycota</taxon>
        <taxon>Pezizomycotina</taxon>
        <taxon>Sordariomycetes</taxon>
        <taxon>Sordariomycetidae</taxon>
        <taxon>Sordariales</taxon>
        <taxon>Podosporaceae</taxon>
        <taxon>Cladorrhinum</taxon>
    </lineage>
</organism>
<dbReference type="EC" id="3.5.1.5" evidence="2 9"/>
<dbReference type="InterPro" id="IPR036463">
    <property type="entry name" value="Urease_gamma_sf"/>
</dbReference>
<dbReference type="InterPro" id="IPR011612">
    <property type="entry name" value="Urease_alpha_N_dom"/>
</dbReference>
<dbReference type="EMBL" id="MU864938">
    <property type="protein sequence ID" value="KAK4465605.1"/>
    <property type="molecule type" value="Genomic_DNA"/>
</dbReference>
<dbReference type="InterPro" id="IPR005848">
    <property type="entry name" value="Urease_asu"/>
</dbReference>
<evidence type="ECO:0000256" key="1">
    <source>
        <dbReference type="ARBA" id="ARBA00004897"/>
    </source>
</evidence>
<dbReference type="InterPro" id="IPR011059">
    <property type="entry name" value="Metal-dep_hydrolase_composite"/>
</dbReference>
<dbReference type="PRINTS" id="PR01752">
    <property type="entry name" value="UREASE"/>
</dbReference>
<comment type="pathway">
    <text evidence="1 9">Nitrogen metabolism; urea degradation; CO(2) and NH(3) from urea (urease route): step 1/1.</text>
</comment>
<dbReference type="SUPFAM" id="SSF51556">
    <property type="entry name" value="Metallo-dependent hydrolases"/>
    <property type="match status" value="1"/>
</dbReference>
<dbReference type="GO" id="GO:0035550">
    <property type="term" value="C:urease complex"/>
    <property type="evidence" value="ECO:0007669"/>
    <property type="project" value="InterPro"/>
</dbReference>
<feature type="binding site" description="via carbamate group" evidence="11">
    <location>
        <position position="490"/>
    </location>
    <ligand>
        <name>Ni(2+)</name>
        <dbReference type="ChEBI" id="CHEBI:49786"/>
        <label>1</label>
    </ligand>
</feature>
<dbReference type="NCBIfam" id="TIGR00193">
    <property type="entry name" value="urease_gam"/>
    <property type="match status" value="1"/>
</dbReference>
<reference evidence="15" key="1">
    <citation type="journal article" date="2023" name="Mol. Phylogenet. Evol.">
        <title>Genome-scale phylogeny and comparative genomics of the fungal order Sordariales.</title>
        <authorList>
            <person name="Hensen N."/>
            <person name="Bonometti L."/>
            <person name="Westerberg I."/>
            <person name="Brannstrom I.O."/>
            <person name="Guillou S."/>
            <person name="Cros-Aarteil S."/>
            <person name="Calhoun S."/>
            <person name="Haridas S."/>
            <person name="Kuo A."/>
            <person name="Mondo S."/>
            <person name="Pangilinan J."/>
            <person name="Riley R."/>
            <person name="LaButti K."/>
            <person name="Andreopoulos B."/>
            <person name="Lipzen A."/>
            <person name="Chen C."/>
            <person name="Yan M."/>
            <person name="Daum C."/>
            <person name="Ng V."/>
            <person name="Clum A."/>
            <person name="Steindorff A."/>
            <person name="Ohm R.A."/>
            <person name="Martin F."/>
            <person name="Silar P."/>
            <person name="Natvig D.O."/>
            <person name="Lalanne C."/>
            <person name="Gautier V."/>
            <person name="Ament-Velasquez S.L."/>
            <person name="Kruys A."/>
            <person name="Hutchinson M.I."/>
            <person name="Powell A.J."/>
            <person name="Barry K."/>
            <person name="Miller A.N."/>
            <person name="Grigoriev I.V."/>
            <person name="Debuchy R."/>
            <person name="Gladieux P."/>
            <person name="Hiltunen Thoren M."/>
            <person name="Johannesson H."/>
        </authorList>
    </citation>
    <scope>NUCLEOTIDE SEQUENCE</scope>
    <source>
        <strain evidence="15">PSN324</strain>
    </source>
</reference>
<dbReference type="InterPro" id="IPR006680">
    <property type="entry name" value="Amidohydro-rel"/>
</dbReference>